<protein>
    <recommendedName>
        <fullName evidence="2">PA14 domain-containing protein</fullName>
    </recommendedName>
</protein>
<dbReference type="PROSITE" id="PS51820">
    <property type="entry name" value="PA14"/>
    <property type="match status" value="1"/>
</dbReference>
<feature type="domain" description="PA14" evidence="2">
    <location>
        <begin position="150"/>
        <end position="298"/>
    </location>
</feature>
<sequence>MRSNFLRIAAATLGLMLLLTVIPGYGEDYLIIKKKGGPTQRVPLNFAPDQIESLQVEPGTSSGAPQEKAEEPPKALQQETERPGTPPSAKILRKGEPGPTRGPTQATPEEDSEIEEPSQKPIQPQVQQKPSRSDTVPSAPKKVESAPPPAPGRGFSVNMYKLPDNIRAIPDYSAFRPTGTTITDKINLEPSKGEKEPSGLPESMDGLGLRFMGMFMTTGEGIFRWRLQSKDGARLHIDDKTLIENDGIHDASSKVGYLHLAEGTHSVILDSFNSQGSPVLKLYLQPPIGPEQVFSLSNGASGWKEPEKPYDVLWGQVYFVPKGNYPEGPDFGRLSPIGRIIAPELNFSGGTGLVGLPGKSEMVGVRYQGFFNVQGAGIFAFRLVADNFARLTIGKQAITEVAS</sequence>
<evidence type="ECO:0000259" key="2">
    <source>
        <dbReference type="PROSITE" id="PS51820"/>
    </source>
</evidence>
<evidence type="ECO:0000313" key="4">
    <source>
        <dbReference type="Proteomes" id="UP000807825"/>
    </source>
</evidence>
<feature type="non-terminal residue" evidence="3">
    <location>
        <position position="403"/>
    </location>
</feature>
<feature type="region of interest" description="Disordered" evidence="1">
    <location>
        <begin position="183"/>
        <end position="202"/>
    </location>
</feature>
<feature type="region of interest" description="Disordered" evidence="1">
    <location>
        <begin position="52"/>
        <end position="156"/>
    </location>
</feature>
<proteinExistence type="predicted"/>
<dbReference type="Proteomes" id="UP000807825">
    <property type="component" value="Unassembled WGS sequence"/>
</dbReference>
<name>A0A9D6Z5L4_9BACT</name>
<gene>
    <name evidence="3" type="ORF">HY912_07235</name>
</gene>
<comment type="caution">
    <text evidence="3">The sequence shown here is derived from an EMBL/GenBank/DDBJ whole genome shotgun (WGS) entry which is preliminary data.</text>
</comment>
<evidence type="ECO:0000256" key="1">
    <source>
        <dbReference type="SAM" id="MobiDB-lite"/>
    </source>
</evidence>
<feature type="compositionally biased region" description="Low complexity" evidence="1">
    <location>
        <begin position="119"/>
        <end position="130"/>
    </location>
</feature>
<accession>A0A9D6Z5L4</accession>
<reference evidence="3" key="1">
    <citation type="submission" date="2020-07" db="EMBL/GenBank/DDBJ databases">
        <title>Huge and variable diversity of episymbiotic CPR bacteria and DPANN archaea in groundwater ecosystems.</title>
        <authorList>
            <person name="He C.Y."/>
            <person name="Keren R."/>
            <person name="Whittaker M."/>
            <person name="Farag I.F."/>
            <person name="Doudna J."/>
            <person name="Cate J.H.D."/>
            <person name="Banfield J.F."/>
        </authorList>
    </citation>
    <scope>NUCLEOTIDE SEQUENCE</scope>
    <source>
        <strain evidence="3">NC_groundwater_1664_Pr3_B-0.1um_52_9</strain>
    </source>
</reference>
<dbReference type="AlphaFoldDB" id="A0A9D6Z5L4"/>
<dbReference type="EMBL" id="JACRDE010000199">
    <property type="protein sequence ID" value="MBI5249271.1"/>
    <property type="molecule type" value="Genomic_DNA"/>
</dbReference>
<organism evidence="3 4">
    <name type="scientific">Desulfomonile tiedjei</name>
    <dbReference type="NCBI Taxonomy" id="2358"/>
    <lineage>
        <taxon>Bacteria</taxon>
        <taxon>Pseudomonadati</taxon>
        <taxon>Thermodesulfobacteriota</taxon>
        <taxon>Desulfomonilia</taxon>
        <taxon>Desulfomonilales</taxon>
        <taxon>Desulfomonilaceae</taxon>
        <taxon>Desulfomonile</taxon>
    </lineage>
</organism>
<evidence type="ECO:0000313" key="3">
    <source>
        <dbReference type="EMBL" id="MBI5249271.1"/>
    </source>
</evidence>
<dbReference type="InterPro" id="IPR037524">
    <property type="entry name" value="PA14/GLEYA"/>
</dbReference>